<evidence type="ECO:0000313" key="5">
    <source>
        <dbReference type="Proteomes" id="UP000285301"/>
    </source>
</evidence>
<dbReference type="EMBL" id="NCKU01000644">
    <property type="protein sequence ID" value="RWS14696.1"/>
    <property type="molecule type" value="Genomic_DNA"/>
</dbReference>
<feature type="region of interest" description="Disordered" evidence="1">
    <location>
        <begin position="12"/>
        <end position="33"/>
    </location>
</feature>
<evidence type="ECO:0000313" key="2">
    <source>
        <dbReference type="EMBL" id="RWS14696.1"/>
    </source>
</evidence>
<dbReference type="PANTHER" id="PTHR13582:SF0">
    <property type="entry name" value="M-PHASE PHOSPHOPROTEIN 6"/>
    <property type="match status" value="1"/>
</dbReference>
<sequence length="122" mass="14276">MKLSKNLMQMKFMQRGKQRLESEEESESNSNVPAIDVKTDDKFMFADSFTFCENLKFGRMSFKGMNADIEKLMADLETEADREREVTDVSREEMAKRMSSIERGEDGSRPKKRTKYIRPVDE</sequence>
<dbReference type="Proteomes" id="UP000285301">
    <property type="component" value="Unassembled WGS sequence"/>
</dbReference>
<evidence type="ECO:0000256" key="1">
    <source>
        <dbReference type="SAM" id="MobiDB-lite"/>
    </source>
</evidence>
<dbReference type="EMBL" id="NCKU01000603">
    <property type="protein sequence ID" value="RWS14868.1"/>
    <property type="molecule type" value="Genomic_DNA"/>
</dbReference>
<accession>A0A3S3PGH3</accession>
<dbReference type="STRING" id="1965070.A0A3S3PGH3"/>
<dbReference type="Pfam" id="PF10175">
    <property type="entry name" value="MPP6"/>
    <property type="match status" value="1"/>
</dbReference>
<dbReference type="EMBL" id="NCKU01000624">
    <property type="protein sequence ID" value="RWS14764.1"/>
    <property type="molecule type" value="Genomic_DNA"/>
</dbReference>
<proteinExistence type="predicted"/>
<dbReference type="GO" id="GO:0000460">
    <property type="term" value="P:maturation of 5.8S rRNA"/>
    <property type="evidence" value="ECO:0007669"/>
    <property type="project" value="TreeGrafter"/>
</dbReference>
<comment type="caution">
    <text evidence="3">The sequence shown here is derived from an EMBL/GenBank/DDBJ whole genome shotgun (WGS) entry which is preliminary data.</text>
</comment>
<dbReference type="PANTHER" id="PTHR13582">
    <property type="entry name" value="M-PHASE PHOSPHOPROTEIN 6"/>
    <property type="match status" value="1"/>
</dbReference>
<evidence type="ECO:0000313" key="3">
    <source>
        <dbReference type="EMBL" id="RWS14764.1"/>
    </source>
</evidence>
<gene>
    <name evidence="4" type="ORF">B4U79_00063</name>
    <name evidence="2" type="ORF">B4U79_06756</name>
    <name evidence="3" type="ORF">B4U79_07406</name>
</gene>
<reference evidence="3 5" key="1">
    <citation type="journal article" date="2018" name="Gigascience">
        <title>Genomes of trombidid mites reveal novel predicted allergens and laterally-transferred genes associated with secondary metabolism.</title>
        <authorList>
            <person name="Dong X."/>
            <person name="Chaisiri K."/>
            <person name="Xia D."/>
            <person name="Armstrong S.D."/>
            <person name="Fang Y."/>
            <person name="Donnelly M.J."/>
            <person name="Kadowaki T."/>
            <person name="McGarry J.W."/>
            <person name="Darby A.C."/>
            <person name="Makepeace B.L."/>
        </authorList>
    </citation>
    <scope>NUCLEOTIDE SEQUENCE [LARGE SCALE GENOMIC DNA]</scope>
    <source>
        <strain evidence="3">UoL-WK</strain>
    </source>
</reference>
<evidence type="ECO:0000313" key="4">
    <source>
        <dbReference type="EMBL" id="RWS14868.1"/>
    </source>
</evidence>
<name>A0A3S3PGH3_9ACAR</name>
<feature type="compositionally biased region" description="Basic and acidic residues" evidence="1">
    <location>
        <begin position="79"/>
        <end position="109"/>
    </location>
</feature>
<keyword evidence="5" id="KW-1185">Reference proteome</keyword>
<organism evidence="3 5">
    <name type="scientific">Dinothrombium tinctorium</name>
    <dbReference type="NCBI Taxonomy" id="1965070"/>
    <lineage>
        <taxon>Eukaryota</taxon>
        <taxon>Metazoa</taxon>
        <taxon>Ecdysozoa</taxon>
        <taxon>Arthropoda</taxon>
        <taxon>Chelicerata</taxon>
        <taxon>Arachnida</taxon>
        <taxon>Acari</taxon>
        <taxon>Acariformes</taxon>
        <taxon>Trombidiformes</taxon>
        <taxon>Prostigmata</taxon>
        <taxon>Anystina</taxon>
        <taxon>Parasitengona</taxon>
        <taxon>Trombidioidea</taxon>
        <taxon>Trombidiidae</taxon>
        <taxon>Dinothrombium</taxon>
    </lineage>
</organism>
<reference evidence="3" key="2">
    <citation type="submission" date="2018-11" db="EMBL/GenBank/DDBJ databases">
        <title>Trombidioid mite genomics.</title>
        <authorList>
            <person name="Dong X."/>
        </authorList>
    </citation>
    <scope>NUCLEOTIDE SEQUENCE</scope>
    <source>
        <strain evidence="3">UoL-WK</strain>
    </source>
</reference>
<feature type="region of interest" description="Disordered" evidence="1">
    <location>
        <begin position="79"/>
        <end position="122"/>
    </location>
</feature>
<protein>
    <submittedName>
        <fullName evidence="3">M-phase phosphoprotein 6-like protein</fullName>
    </submittedName>
</protein>
<dbReference type="OrthoDB" id="20403at2759"/>
<dbReference type="InterPro" id="IPR019324">
    <property type="entry name" value="MPP6"/>
</dbReference>
<dbReference type="AlphaFoldDB" id="A0A3S3PGH3"/>